<evidence type="ECO:0000256" key="1">
    <source>
        <dbReference type="ARBA" id="ARBA00005437"/>
    </source>
</evidence>
<sequence length="222" mass="24828">MFVTTYSHARPDKHIFAKNSPPPRNLYLRKEHIARDQSQILVKPYGGPLSKTDYRVTYEAGGPLFAISGCRYNQDRKCREVRDASGLPMFDIHRKAGIGFFSWVVAMPGTKPSEAIIGKATPGGFGGSGLMTFWFKCGDEEHTLSLQKHGHVMTFFDVFQTSSGRRIGEIRESAPHSQKLALRQSSHGKCRPAWDIILMPGLDMALMAALSVIVSEWHFKTD</sequence>
<dbReference type="InterPro" id="IPR007612">
    <property type="entry name" value="LOR"/>
</dbReference>
<dbReference type="InterPro" id="IPR038595">
    <property type="entry name" value="LOR_sf"/>
</dbReference>
<keyword evidence="3" id="KW-1185">Reference proteome</keyword>
<proteinExistence type="inferred from homology"/>
<gene>
    <name evidence="2" type="ORF">N7450_011570</name>
</gene>
<dbReference type="Proteomes" id="UP001216150">
    <property type="component" value="Unassembled WGS sequence"/>
</dbReference>
<protein>
    <submittedName>
        <fullName evidence="2">Uncharacterized protein</fullName>
    </submittedName>
</protein>
<evidence type="ECO:0000313" key="2">
    <source>
        <dbReference type="EMBL" id="KAJ5569084.1"/>
    </source>
</evidence>
<reference evidence="2 3" key="1">
    <citation type="journal article" date="2023" name="IMA Fungus">
        <title>Comparative genomic study of the Penicillium genus elucidates a diverse pangenome and 15 lateral gene transfer events.</title>
        <authorList>
            <person name="Petersen C."/>
            <person name="Sorensen T."/>
            <person name="Nielsen M.R."/>
            <person name="Sondergaard T.E."/>
            <person name="Sorensen J.L."/>
            <person name="Fitzpatrick D.A."/>
            <person name="Frisvad J.C."/>
            <person name="Nielsen K.L."/>
        </authorList>
    </citation>
    <scope>NUCLEOTIDE SEQUENCE [LARGE SCALE GENOMIC DNA]</scope>
    <source>
        <strain evidence="2 3">IBT 29057</strain>
    </source>
</reference>
<evidence type="ECO:0000313" key="3">
    <source>
        <dbReference type="Proteomes" id="UP001216150"/>
    </source>
</evidence>
<organism evidence="2 3">
    <name type="scientific">Penicillium hetheringtonii</name>
    <dbReference type="NCBI Taxonomy" id="911720"/>
    <lineage>
        <taxon>Eukaryota</taxon>
        <taxon>Fungi</taxon>
        <taxon>Dikarya</taxon>
        <taxon>Ascomycota</taxon>
        <taxon>Pezizomycotina</taxon>
        <taxon>Eurotiomycetes</taxon>
        <taxon>Eurotiomycetidae</taxon>
        <taxon>Eurotiales</taxon>
        <taxon>Aspergillaceae</taxon>
        <taxon>Penicillium</taxon>
    </lineage>
</organism>
<dbReference type="EMBL" id="JAQJAC010000010">
    <property type="protein sequence ID" value="KAJ5569084.1"/>
    <property type="molecule type" value="Genomic_DNA"/>
</dbReference>
<dbReference type="Gene3D" id="2.40.160.200">
    <property type="entry name" value="LURP1-related"/>
    <property type="match status" value="1"/>
</dbReference>
<comment type="caution">
    <text evidence="2">The sequence shown here is derived from an EMBL/GenBank/DDBJ whole genome shotgun (WGS) entry which is preliminary data.</text>
</comment>
<dbReference type="Pfam" id="PF04525">
    <property type="entry name" value="LOR"/>
    <property type="match status" value="1"/>
</dbReference>
<name>A0AAD6DCC1_9EURO</name>
<comment type="similarity">
    <text evidence="1">Belongs to the LOR family.</text>
</comment>
<dbReference type="SUPFAM" id="SSF54518">
    <property type="entry name" value="Tubby C-terminal domain-like"/>
    <property type="match status" value="1"/>
</dbReference>
<dbReference type="AlphaFoldDB" id="A0AAD6DCC1"/>
<dbReference type="InterPro" id="IPR025659">
    <property type="entry name" value="Tubby-like_C"/>
</dbReference>
<accession>A0AAD6DCC1</accession>